<dbReference type="PANTHER" id="PTHR35789">
    <property type="entry name" value="SPORE GERMINATION PROTEIN B3"/>
    <property type="match status" value="1"/>
</dbReference>
<feature type="domain" description="Spore germination GerAC-like C-terminal" evidence="1">
    <location>
        <begin position="49"/>
        <end position="201"/>
    </location>
</feature>
<dbReference type="OrthoDB" id="2380468at2"/>
<dbReference type="InterPro" id="IPR038501">
    <property type="entry name" value="Spore_GerAC_C_sf"/>
</dbReference>
<dbReference type="Proteomes" id="UP000054709">
    <property type="component" value="Unassembled WGS sequence"/>
</dbReference>
<dbReference type="InterPro" id="IPR008844">
    <property type="entry name" value="Spore_GerAC-like"/>
</dbReference>
<sequence>MRTYEQSSIIAPLYLYKFIWKWKEKAETVQLPFIEISQDWTSPNISITGICFLQNEQFRGCLKTNDILGVRWLEKKTHRTPLFLKEEQSVLAVIVMNKIKSSIHPKMKDGKPAFDIKVSMQGTLPELSSNLNRTELEQKAIKEINNQIMGTYLKGLKINADVYRLSGIFYRDLPKEWNKLNDKNMIPLDSNSIDKIEIKVNLTSGGISKIQ</sequence>
<name>A0A0W1AZJ9_9BACL</name>
<reference evidence="2 3" key="1">
    <citation type="journal article" date="2015" name="Int. Biodeterior. Biodegradation">
        <title>Physiological and genetic screening methods for the isolation of methyl tert-butyl ether-degrading bacteria for bioremediation purposes.</title>
        <authorList>
            <person name="Guisado I.M."/>
            <person name="Purswani J."/>
            <person name="Gonzalez Lopez J."/>
            <person name="Pozo C."/>
        </authorList>
    </citation>
    <scope>NUCLEOTIDE SEQUENCE [LARGE SCALE GENOMIC DNA]</scope>
    <source>
        <strain evidence="2 3">SH7</strain>
    </source>
</reference>
<comment type="caution">
    <text evidence="2">The sequence shown here is derived from an EMBL/GenBank/DDBJ whole genome shotgun (WGS) entry which is preliminary data.</text>
</comment>
<dbReference type="Gene3D" id="3.30.300.210">
    <property type="entry name" value="Nutrient germinant receptor protein C, domain 3"/>
    <property type="match status" value="1"/>
</dbReference>
<proteinExistence type="predicted"/>
<evidence type="ECO:0000313" key="2">
    <source>
        <dbReference type="EMBL" id="KTD86801.1"/>
    </source>
</evidence>
<dbReference type="Pfam" id="PF05504">
    <property type="entry name" value="Spore_GerAC"/>
    <property type="match status" value="1"/>
</dbReference>
<dbReference type="RefSeq" id="WP_060623689.1">
    <property type="nucleotide sequence ID" value="NZ_LCZJ02000019.1"/>
</dbReference>
<dbReference type="InterPro" id="IPR046953">
    <property type="entry name" value="Spore_GerAC-like_C"/>
</dbReference>
<dbReference type="GO" id="GO:0016020">
    <property type="term" value="C:membrane"/>
    <property type="evidence" value="ECO:0007669"/>
    <property type="project" value="InterPro"/>
</dbReference>
<gene>
    <name evidence="2" type="ORF">UQ64_15315</name>
</gene>
<protein>
    <recommendedName>
        <fullName evidence="1">Spore germination GerAC-like C-terminal domain-containing protein</fullName>
    </recommendedName>
</protein>
<keyword evidence="3" id="KW-1185">Reference proteome</keyword>
<dbReference type="EMBL" id="LCZJ02000019">
    <property type="protein sequence ID" value="KTD86801.1"/>
    <property type="molecule type" value="Genomic_DNA"/>
</dbReference>
<organism evidence="2 3">
    <name type="scientific">Paenibacillus etheri</name>
    <dbReference type="NCBI Taxonomy" id="1306852"/>
    <lineage>
        <taxon>Bacteria</taxon>
        <taxon>Bacillati</taxon>
        <taxon>Bacillota</taxon>
        <taxon>Bacilli</taxon>
        <taxon>Bacillales</taxon>
        <taxon>Paenibacillaceae</taxon>
        <taxon>Paenibacillus</taxon>
    </lineage>
</organism>
<dbReference type="PANTHER" id="PTHR35789:SF1">
    <property type="entry name" value="SPORE GERMINATION PROTEIN B3"/>
    <property type="match status" value="1"/>
</dbReference>
<evidence type="ECO:0000259" key="1">
    <source>
        <dbReference type="Pfam" id="PF05504"/>
    </source>
</evidence>
<dbReference type="AlphaFoldDB" id="A0A0W1AZJ9"/>
<evidence type="ECO:0000313" key="3">
    <source>
        <dbReference type="Proteomes" id="UP000054709"/>
    </source>
</evidence>
<dbReference type="GO" id="GO:0009847">
    <property type="term" value="P:spore germination"/>
    <property type="evidence" value="ECO:0007669"/>
    <property type="project" value="InterPro"/>
</dbReference>
<accession>A0A0W1AZJ9</accession>